<keyword evidence="1" id="KW-0812">Transmembrane</keyword>
<keyword evidence="3" id="KW-1185">Reference proteome</keyword>
<feature type="transmembrane region" description="Helical" evidence="1">
    <location>
        <begin position="81"/>
        <end position="105"/>
    </location>
</feature>
<organism evidence="2 3">
    <name type="scientific">Pelolinea submarina</name>
    <dbReference type="NCBI Taxonomy" id="913107"/>
    <lineage>
        <taxon>Bacteria</taxon>
        <taxon>Bacillati</taxon>
        <taxon>Chloroflexota</taxon>
        <taxon>Anaerolineae</taxon>
        <taxon>Anaerolineales</taxon>
        <taxon>Anaerolineaceae</taxon>
        <taxon>Pelolinea</taxon>
    </lineage>
</organism>
<dbReference type="EMBL" id="QUMS01000005">
    <property type="protein sequence ID" value="REG05463.1"/>
    <property type="molecule type" value="Genomic_DNA"/>
</dbReference>
<reference evidence="2 3" key="1">
    <citation type="submission" date="2018-08" db="EMBL/GenBank/DDBJ databases">
        <title>Genomic Encyclopedia of Type Strains, Phase IV (KMG-IV): sequencing the most valuable type-strain genomes for metagenomic binning, comparative biology and taxonomic classification.</title>
        <authorList>
            <person name="Goeker M."/>
        </authorList>
    </citation>
    <scope>NUCLEOTIDE SEQUENCE [LARGE SCALE GENOMIC DNA]</scope>
    <source>
        <strain evidence="2 3">DSM 23923</strain>
    </source>
</reference>
<accession>A0A347ZWN9</accession>
<name>A0A347ZWN9_9CHLR</name>
<protein>
    <submittedName>
        <fullName evidence="2">Uncharacterized protein</fullName>
    </submittedName>
</protein>
<dbReference type="AlphaFoldDB" id="A0A347ZWN9"/>
<keyword evidence="1" id="KW-1133">Transmembrane helix</keyword>
<dbReference type="RefSeq" id="WP_116226122.1">
    <property type="nucleotide sequence ID" value="NZ_AP018437.1"/>
</dbReference>
<feature type="transmembrane region" description="Helical" evidence="1">
    <location>
        <begin position="171"/>
        <end position="190"/>
    </location>
</feature>
<feature type="transmembrane region" description="Helical" evidence="1">
    <location>
        <begin position="147"/>
        <end position="165"/>
    </location>
</feature>
<evidence type="ECO:0000256" key="1">
    <source>
        <dbReference type="SAM" id="Phobius"/>
    </source>
</evidence>
<comment type="caution">
    <text evidence="2">The sequence shown here is derived from an EMBL/GenBank/DDBJ whole genome shotgun (WGS) entry which is preliminary data.</text>
</comment>
<keyword evidence="1" id="KW-0472">Membrane</keyword>
<evidence type="ECO:0000313" key="2">
    <source>
        <dbReference type="EMBL" id="REG05463.1"/>
    </source>
</evidence>
<evidence type="ECO:0000313" key="3">
    <source>
        <dbReference type="Proteomes" id="UP000256388"/>
    </source>
</evidence>
<proteinExistence type="predicted"/>
<sequence length="209" mass="22824">MSSSDFSKKDRAEVMQLYHSDGGLDLIAGAVLLNFGLDILNQTSATSLFTWIPILLISSLKNRFTLPRLGLKALKANEKIAHSWTIQTAVGLAIWLLIISTMIMLDPFDMQVKLGTIGQGDVRNLIIGVVGGLLFAAAGWLIPLRRFYIYSGVLALSSLISYFLVPVQVPVFLIAVVMIAVGIKLTIAFGKKYPDPDKDNKDSSKGNKK</sequence>
<feature type="transmembrane region" description="Helical" evidence="1">
    <location>
        <begin position="125"/>
        <end position="142"/>
    </location>
</feature>
<gene>
    <name evidence="2" type="ORF">DFR64_2864</name>
</gene>
<dbReference type="Proteomes" id="UP000256388">
    <property type="component" value="Unassembled WGS sequence"/>
</dbReference>